<evidence type="ECO:0000256" key="2">
    <source>
        <dbReference type="SAM" id="SignalP"/>
    </source>
</evidence>
<sequence>MFRNIRILAAHRLPRTLLALSVAGMIAAPSMAAGQGTPSTATPTRPPAAQAAPRQGVPTSLQVSYYAGDPLAGGKLLQTVTLKPPQQGAGPMTSQQAPGQPGAQQGHRGTGATPDRQDPVHASAPAGATFAVIRDGRGGARIVDLSQPMQGPGGIGPRMQGPAGPDQGGRGPGTPGRGGQNPGDPQGN</sequence>
<feature type="signal peptide" evidence="2">
    <location>
        <begin position="1"/>
        <end position="32"/>
    </location>
</feature>
<keyword evidence="2" id="KW-0732">Signal</keyword>
<dbReference type="KEGG" id="dsc:ABOD76_17690"/>
<feature type="region of interest" description="Disordered" evidence="1">
    <location>
        <begin position="31"/>
        <end position="56"/>
    </location>
</feature>
<feature type="compositionally biased region" description="Low complexity" evidence="1">
    <location>
        <begin position="37"/>
        <end position="55"/>
    </location>
</feature>
<feature type="chain" id="PRO_5043772943" evidence="2">
    <location>
        <begin position="33"/>
        <end position="188"/>
    </location>
</feature>
<evidence type="ECO:0000313" key="3">
    <source>
        <dbReference type="EMBL" id="XBV85252.1"/>
    </source>
</evidence>
<reference evidence="3" key="1">
    <citation type="submission" date="2024-06" db="EMBL/GenBank/DDBJ databases">
        <title>Draft Genome Sequence of Deinococcus sonorensis Type Strain KR-87, a Biofilm Producing Representative of the Genus Deinococcus.</title>
        <authorList>
            <person name="Boren L.S."/>
            <person name="Grosso R.A."/>
            <person name="Hugenberg-Cox A.N."/>
            <person name="Hill J.T.E."/>
            <person name="Albert C.M."/>
            <person name="Tuohy J.M."/>
        </authorList>
    </citation>
    <scope>NUCLEOTIDE SEQUENCE</scope>
    <source>
        <strain evidence="3">KR-87</strain>
    </source>
</reference>
<accession>A0AAU7U9U1</accession>
<organism evidence="3">
    <name type="scientific">Deinococcus sonorensis KR-87</name>
    <dbReference type="NCBI Taxonomy" id="694439"/>
    <lineage>
        <taxon>Bacteria</taxon>
        <taxon>Thermotogati</taxon>
        <taxon>Deinococcota</taxon>
        <taxon>Deinococci</taxon>
        <taxon>Deinococcales</taxon>
        <taxon>Deinococcaceae</taxon>
        <taxon>Deinococcus</taxon>
    </lineage>
</organism>
<protein>
    <submittedName>
        <fullName evidence="3">Uncharacterized protein</fullName>
    </submittedName>
</protein>
<name>A0AAU7U9U1_9DEIO</name>
<proteinExistence type="predicted"/>
<dbReference type="RefSeq" id="WP_350243289.1">
    <property type="nucleotide sequence ID" value="NZ_CP158299.1"/>
</dbReference>
<evidence type="ECO:0000256" key="1">
    <source>
        <dbReference type="SAM" id="MobiDB-lite"/>
    </source>
</evidence>
<feature type="compositionally biased region" description="Gly residues" evidence="1">
    <location>
        <begin position="166"/>
        <end position="181"/>
    </location>
</feature>
<feature type="compositionally biased region" description="Low complexity" evidence="1">
    <location>
        <begin position="95"/>
        <end position="106"/>
    </location>
</feature>
<gene>
    <name evidence="3" type="ORF">ABOD76_17690</name>
</gene>
<dbReference type="EMBL" id="CP158299">
    <property type="protein sequence ID" value="XBV85252.1"/>
    <property type="molecule type" value="Genomic_DNA"/>
</dbReference>
<feature type="region of interest" description="Disordered" evidence="1">
    <location>
        <begin position="81"/>
        <end position="188"/>
    </location>
</feature>
<dbReference type="AlphaFoldDB" id="A0AAU7U9U1"/>